<dbReference type="STRING" id="1317122.ATO12_10760"/>
<dbReference type="AlphaFoldDB" id="A0A023BYP4"/>
<dbReference type="eggNOG" id="COG1520">
    <property type="taxonomic scope" value="Bacteria"/>
</dbReference>
<comment type="caution">
    <text evidence="2">The sequence shown here is derived from an EMBL/GenBank/DDBJ whole genome shotgun (WGS) entry which is preliminary data.</text>
</comment>
<gene>
    <name evidence="2" type="ORF">ATO12_10760</name>
</gene>
<dbReference type="eggNOG" id="COG3291">
    <property type="taxonomic scope" value="Bacteria"/>
</dbReference>
<feature type="chain" id="PRO_5001512084" description="Ig-like domain-containing protein" evidence="1">
    <location>
        <begin position="27"/>
        <end position="682"/>
    </location>
</feature>
<feature type="signal peptide" evidence="1">
    <location>
        <begin position="1"/>
        <end position="26"/>
    </location>
</feature>
<proteinExistence type="predicted"/>
<evidence type="ECO:0008006" key="4">
    <source>
        <dbReference type="Google" id="ProtNLM"/>
    </source>
</evidence>
<reference evidence="2 3" key="1">
    <citation type="submission" date="2014-04" db="EMBL/GenBank/DDBJ databases">
        <title>Aquimarina sp. 22II-S11-z7 Genome Sequencing.</title>
        <authorList>
            <person name="Lai Q."/>
        </authorList>
    </citation>
    <scope>NUCLEOTIDE SEQUENCE [LARGE SCALE GENOMIC DNA]</scope>
    <source>
        <strain evidence="2 3">22II-S11-z7</strain>
    </source>
</reference>
<evidence type="ECO:0000256" key="1">
    <source>
        <dbReference type="SAM" id="SignalP"/>
    </source>
</evidence>
<protein>
    <recommendedName>
        <fullName evidence="4">Ig-like domain-containing protein</fullName>
    </recommendedName>
</protein>
<keyword evidence="1" id="KW-0732">Signal</keyword>
<dbReference type="Proteomes" id="UP000023541">
    <property type="component" value="Unassembled WGS sequence"/>
</dbReference>
<keyword evidence="3" id="KW-1185">Reference proteome</keyword>
<accession>A0A023BYP4</accession>
<dbReference type="Gene3D" id="2.60.40.10">
    <property type="entry name" value="Immunoglobulins"/>
    <property type="match status" value="1"/>
</dbReference>
<organism evidence="2 3">
    <name type="scientific">Aquimarina atlantica</name>
    <dbReference type="NCBI Taxonomy" id="1317122"/>
    <lineage>
        <taxon>Bacteria</taxon>
        <taxon>Pseudomonadati</taxon>
        <taxon>Bacteroidota</taxon>
        <taxon>Flavobacteriia</taxon>
        <taxon>Flavobacteriales</taxon>
        <taxon>Flavobacteriaceae</taxon>
        <taxon>Aquimarina</taxon>
    </lineage>
</organism>
<name>A0A023BYP4_9FLAO</name>
<dbReference type="OrthoDB" id="678019at2"/>
<dbReference type="InterPro" id="IPR013783">
    <property type="entry name" value="Ig-like_fold"/>
</dbReference>
<dbReference type="EMBL" id="AQRA01000002">
    <property type="protein sequence ID" value="EZH75191.1"/>
    <property type="molecule type" value="Genomic_DNA"/>
</dbReference>
<dbReference type="RefSeq" id="WP_034240391.1">
    <property type="nucleotide sequence ID" value="NZ_AQRA01000002.1"/>
</dbReference>
<dbReference type="Pfam" id="PF13585">
    <property type="entry name" value="CHU_C"/>
    <property type="match status" value="1"/>
</dbReference>
<sequence length="682" mass="73233">MKKKLNLISLIAIVTGFLFSSLKANAQDIGAPLFSIGGSTTSILCVNQNVPNREAVAQTPSGFGPNTEYILELSDENGLFSANTTRVLTTFTSSVAIPPNGTITFPSFAIPTDLRGENYSLRVNVPASSILSAVQENIPIYYFDFSQGVTLTGANIEANTVALCVGESATLTALPGDFPEYIWSFNGTVIPGESGNTLENVTQVGSYTVQVNFGSCNPSFNFDTATVEVIDFNDTTVRINEPSPQSFCPSDVKILTTSVTDPGFTYEWFKDGVLIPDFNGPSEILPASNFGGIYTVRVTGTPTCNITTAPVEVINLGSDILTQPPPQIMLLPTQPALTLSITTNAPAAGSTVEWFRNGISIQGPLAVSTPGALSINVTNLGVYRVDVFANDSCMDTLQATTEVLEPVGFRTQISTLLDCDADTGTLGLENLFGITSTGAEVPITTDQYSLFDFEWFLGSQSTGVTETTFTVTESNIGEVYALEATLRGTTFPTERSNDLTVEFLSDVVVIEASPAFIPFGETSTLSVPSSSNYAYEWFIVVDGENQSLVDGSTVISGQGTSSIEIDRTGDYFVRITLLDCVIDSEILSISDVAGSSEIIPNVVTPNSDGINDNWLLPPSLFNQQSVEVTIYNARGQVDFTSSSYQNNWPRENSKSSGQDPFYYYIITKNNSVVRKGSITVMR</sequence>
<evidence type="ECO:0000313" key="3">
    <source>
        <dbReference type="Proteomes" id="UP000023541"/>
    </source>
</evidence>
<evidence type="ECO:0000313" key="2">
    <source>
        <dbReference type="EMBL" id="EZH75191.1"/>
    </source>
</evidence>